<dbReference type="OrthoDB" id="265863at2"/>
<evidence type="ECO:0000313" key="8">
    <source>
        <dbReference type="Proteomes" id="UP000186040"/>
    </source>
</evidence>
<evidence type="ECO:0000313" key="7">
    <source>
        <dbReference type="EMBL" id="OLR90778.1"/>
    </source>
</evidence>
<comment type="similarity">
    <text evidence="1">Belongs to the sigma-70 factor family. ECF subfamily.</text>
</comment>
<sequence length="186" mass="20204">MDVGGVVIRAAGGDQGAWRELVGRYSGMVWAVARAHRLGSADAADVSQATWVALAEGIGGLRAPERVGAWLATTARRECLRVIREGRREALTAEWHSVPDVDERWRPEEVVLRTDRDDVLWRAFGSLGERCRRLLGLHAFAPELSRAELAGALGLAGSGLSKTKTRCLDVLRRRLAVMGLPEEAAG</sequence>
<gene>
    <name evidence="7" type="ORF">BJP25_29820</name>
</gene>
<dbReference type="Pfam" id="PF04542">
    <property type="entry name" value="Sigma70_r2"/>
    <property type="match status" value="1"/>
</dbReference>
<dbReference type="Proteomes" id="UP000186040">
    <property type="component" value="Unassembled WGS sequence"/>
</dbReference>
<dbReference type="PANTHER" id="PTHR43133">
    <property type="entry name" value="RNA POLYMERASE ECF-TYPE SIGMA FACTO"/>
    <property type="match status" value="1"/>
</dbReference>
<dbReference type="InterPro" id="IPR013324">
    <property type="entry name" value="RNA_pol_sigma_r3/r4-like"/>
</dbReference>
<dbReference type="PANTHER" id="PTHR43133:SF8">
    <property type="entry name" value="RNA POLYMERASE SIGMA FACTOR HI_1459-RELATED"/>
    <property type="match status" value="1"/>
</dbReference>
<comment type="caution">
    <text evidence="7">The sequence shown here is derived from an EMBL/GenBank/DDBJ whole genome shotgun (WGS) entry which is preliminary data.</text>
</comment>
<dbReference type="InterPro" id="IPR039425">
    <property type="entry name" value="RNA_pol_sigma-70-like"/>
</dbReference>
<accession>A0A1Q9LFI0</accession>
<dbReference type="InterPro" id="IPR036388">
    <property type="entry name" value="WH-like_DNA-bd_sf"/>
</dbReference>
<dbReference type="InterPro" id="IPR014284">
    <property type="entry name" value="RNA_pol_sigma-70_dom"/>
</dbReference>
<dbReference type="Gene3D" id="1.10.1740.10">
    <property type="match status" value="1"/>
</dbReference>
<dbReference type="InterPro" id="IPR013325">
    <property type="entry name" value="RNA_pol_sigma_r2"/>
</dbReference>
<keyword evidence="8" id="KW-1185">Reference proteome</keyword>
<dbReference type="SUPFAM" id="SSF88659">
    <property type="entry name" value="Sigma3 and sigma4 domains of RNA polymerase sigma factors"/>
    <property type="match status" value="1"/>
</dbReference>
<dbReference type="InterPro" id="IPR007627">
    <property type="entry name" value="RNA_pol_sigma70_r2"/>
</dbReference>
<keyword evidence="3" id="KW-0731">Sigma factor</keyword>
<evidence type="ECO:0000256" key="1">
    <source>
        <dbReference type="ARBA" id="ARBA00010641"/>
    </source>
</evidence>
<dbReference type="NCBIfam" id="TIGR02937">
    <property type="entry name" value="sigma70-ECF"/>
    <property type="match status" value="1"/>
</dbReference>
<dbReference type="STRING" id="1193682.BJP25_29820"/>
<dbReference type="EMBL" id="MKQR01000026">
    <property type="protein sequence ID" value="OLR90778.1"/>
    <property type="molecule type" value="Genomic_DNA"/>
</dbReference>
<dbReference type="GO" id="GO:0006352">
    <property type="term" value="P:DNA-templated transcription initiation"/>
    <property type="evidence" value="ECO:0007669"/>
    <property type="project" value="InterPro"/>
</dbReference>
<dbReference type="GO" id="GO:0003677">
    <property type="term" value="F:DNA binding"/>
    <property type="evidence" value="ECO:0007669"/>
    <property type="project" value="UniProtKB-KW"/>
</dbReference>
<keyword evidence="2" id="KW-0805">Transcription regulation</keyword>
<dbReference type="RefSeq" id="WP_075977449.1">
    <property type="nucleotide sequence ID" value="NZ_MKQR01000026.1"/>
</dbReference>
<protein>
    <recommendedName>
        <fullName evidence="6">RNA polymerase sigma-70 region 2 domain-containing protein</fullName>
    </recommendedName>
</protein>
<evidence type="ECO:0000256" key="3">
    <source>
        <dbReference type="ARBA" id="ARBA00023082"/>
    </source>
</evidence>
<name>A0A1Q9LFI0_9PSEU</name>
<evidence type="ECO:0000256" key="5">
    <source>
        <dbReference type="ARBA" id="ARBA00023163"/>
    </source>
</evidence>
<evidence type="ECO:0000256" key="4">
    <source>
        <dbReference type="ARBA" id="ARBA00023125"/>
    </source>
</evidence>
<reference evidence="7 8" key="1">
    <citation type="submission" date="2016-10" db="EMBL/GenBank/DDBJ databases">
        <title>The Draft Genome Sequence of Actinokineospora bangkokensis 44EHWT reveals the biosynthetic pathway of antifungal compounds Thailandins with unusual extender unit butylmalonyl-CoA.</title>
        <authorList>
            <person name="Greule A."/>
            <person name="Intra B."/>
            <person name="Flemming S."/>
            <person name="Rommel M.G."/>
            <person name="Panbangred W."/>
            <person name="Bechthold A."/>
        </authorList>
    </citation>
    <scope>NUCLEOTIDE SEQUENCE [LARGE SCALE GENOMIC DNA]</scope>
    <source>
        <strain evidence="7 8">44EHW</strain>
    </source>
</reference>
<dbReference type="AlphaFoldDB" id="A0A1Q9LFI0"/>
<proteinExistence type="inferred from homology"/>
<organism evidence="7 8">
    <name type="scientific">Actinokineospora bangkokensis</name>
    <dbReference type="NCBI Taxonomy" id="1193682"/>
    <lineage>
        <taxon>Bacteria</taxon>
        <taxon>Bacillati</taxon>
        <taxon>Actinomycetota</taxon>
        <taxon>Actinomycetes</taxon>
        <taxon>Pseudonocardiales</taxon>
        <taxon>Pseudonocardiaceae</taxon>
        <taxon>Actinokineospora</taxon>
    </lineage>
</organism>
<dbReference type="Gene3D" id="1.10.10.10">
    <property type="entry name" value="Winged helix-like DNA-binding domain superfamily/Winged helix DNA-binding domain"/>
    <property type="match status" value="1"/>
</dbReference>
<keyword evidence="5" id="KW-0804">Transcription</keyword>
<evidence type="ECO:0000259" key="6">
    <source>
        <dbReference type="Pfam" id="PF04542"/>
    </source>
</evidence>
<dbReference type="GO" id="GO:0016987">
    <property type="term" value="F:sigma factor activity"/>
    <property type="evidence" value="ECO:0007669"/>
    <property type="project" value="UniProtKB-KW"/>
</dbReference>
<keyword evidence="4" id="KW-0238">DNA-binding</keyword>
<evidence type="ECO:0000256" key="2">
    <source>
        <dbReference type="ARBA" id="ARBA00023015"/>
    </source>
</evidence>
<dbReference type="SUPFAM" id="SSF88946">
    <property type="entry name" value="Sigma2 domain of RNA polymerase sigma factors"/>
    <property type="match status" value="1"/>
</dbReference>
<feature type="domain" description="RNA polymerase sigma-70 region 2" evidence="6">
    <location>
        <begin position="21"/>
        <end position="88"/>
    </location>
</feature>